<name>X0RQE0_9ZZZZ</name>
<gene>
    <name evidence="1" type="ORF">S01H1_05118</name>
</gene>
<feature type="non-terminal residue" evidence="1">
    <location>
        <position position="1"/>
    </location>
</feature>
<comment type="caution">
    <text evidence="1">The sequence shown here is derived from an EMBL/GenBank/DDBJ whole genome shotgun (WGS) entry which is preliminary data.</text>
</comment>
<protein>
    <submittedName>
        <fullName evidence="1">Uncharacterized protein</fullName>
    </submittedName>
</protein>
<organism evidence="1">
    <name type="scientific">marine sediment metagenome</name>
    <dbReference type="NCBI Taxonomy" id="412755"/>
    <lineage>
        <taxon>unclassified sequences</taxon>
        <taxon>metagenomes</taxon>
        <taxon>ecological metagenomes</taxon>
    </lineage>
</organism>
<accession>X0RQE0</accession>
<dbReference type="EMBL" id="BARS01002666">
    <property type="protein sequence ID" value="GAF70978.1"/>
    <property type="molecule type" value="Genomic_DNA"/>
</dbReference>
<reference evidence="1" key="1">
    <citation type="journal article" date="2014" name="Front. Microbiol.">
        <title>High frequency of phylogenetically diverse reductive dehalogenase-homologous genes in deep subseafloor sedimentary metagenomes.</title>
        <authorList>
            <person name="Kawai M."/>
            <person name="Futagami T."/>
            <person name="Toyoda A."/>
            <person name="Takaki Y."/>
            <person name="Nishi S."/>
            <person name="Hori S."/>
            <person name="Arai W."/>
            <person name="Tsubouchi T."/>
            <person name="Morono Y."/>
            <person name="Uchiyama I."/>
            <person name="Ito T."/>
            <person name="Fujiyama A."/>
            <person name="Inagaki F."/>
            <person name="Takami H."/>
        </authorList>
    </citation>
    <scope>NUCLEOTIDE SEQUENCE</scope>
    <source>
        <strain evidence="1">Expedition CK06-06</strain>
    </source>
</reference>
<sequence>DDADQRFNDIERIFNTPYQTVAVDLLEKYDAKYIFLSQRAMAKYSLADLRYVDEKCFELVYDKEVKIYKSLCRLT</sequence>
<evidence type="ECO:0000313" key="1">
    <source>
        <dbReference type="EMBL" id="GAF70978.1"/>
    </source>
</evidence>
<dbReference type="AlphaFoldDB" id="X0RQE0"/>
<proteinExistence type="predicted"/>